<sequence length="491" mass="54698">MSDVADLVKWFKTSGGSLDEEFVGFTVFPGCGRGAVALKDVPEGHVLFRIPRSILLSPENSELPGRVGLAHWKERKMHIGWAGLILCMMWETAQGSSSRWSGYLDSLPSTFDTPMFWNDEDLRELQGTTVVAKLGRDDAERDFTEKLLPLVQSRPDIFPVDTIYTYYTLEIYHIMGSRILSRSFDVENDEPDEDGDADDTEEEHVAANTSVGSAMDVDGPAEAEPAADTNEPEDDLENIEEEEEPANVAMVPMADMLNAQFGSENAKLFYEKEELRMVSTKPIKAGDQIWNTYGDLPNSELLRRYGHVDMLPLPNGDVGNPGDVVEIPADIAVQVLGLDAGTTKERIDWWLEQGGDDVLVLESDLEIPLALVALIRLLRLTPGEWEQAVEKDKVPKPKIDGEVLPIVKTVFESRLSQYPTTLEADIAMLENPSIAVNKKYALVVRVGEKKILREVIAKLGALVEAESASQTKKRKVRPDDDSERKSKSRRR</sequence>
<dbReference type="InterPro" id="IPR050600">
    <property type="entry name" value="SETD3_SETD6_MTase"/>
</dbReference>
<comment type="caution">
    <text evidence="9">The sequence shown here is derived from an EMBL/GenBank/DDBJ whole genome shotgun (WGS) entry which is preliminary data.</text>
</comment>
<dbReference type="GO" id="GO:0032259">
    <property type="term" value="P:methylation"/>
    <property type="evidence" value="ECO:0007669"/>
    <property type="project" value="UniProtKB-KW"/>
</dbReference>
<evidence type="ECO:0000256" key="7">
    <source>
        <dbReference type="SAM" id="MobiDB-lite"/>
    </source>
</evidence>
<evidence type="ECO:0000256" key="2">
    <source>
        <dbReference type="ARBA" id="ARBA00022603"/>
    </source>
</evidence>
<dbReference type="Gene3D" id="3.90.1410.10">
    <property type="entry name" value="set domain protein methyltransferase, domain 1"/>
    <property type="match status" value="2"/>
</dbReference>
<evidence type="ECO:0000256" key="6">
    <source>
        <dbReference type="PIRNR" id="PIRNR011771"/>
    </source>
</evidence>
<evidence type="ECO:0000259" key="8">
    <source>
        <dbReference type="PROSITE" id="PS50280"/>
    </source>
</evidence>
<dbReference type="CDD" id="cd19178">
    <property type="entry name" value="SET_SETD6"/>
    <property type="match status" value="1"/>
</dbReference>
<dbReference type="InterPro" id="IPR011383">
    <property type="entry name" value="N-lys_methylase_SETD6"/>
</dbReference>
<proteinExistence type="inferred from homology"/>
<dbReference type="EMBL" id="CAVNYO010000089">
    <property type="protein sequence ID" value="CAK5265439.1"/>
    <property type="molecule type" value="Genomic_DNA"/>
</dbReference>
<dbReference type="PROSITE" id="PS50280">
    <property type="entry name" value="SET"/>
    <property type="match status" value="1"/>
</dbReference>
<comment type="function">
    <text evidence="6">S-adenosyl-L-methionine-dependent protein-lysine N-methyltransferase that monomethylates 60S ribosomal protein L42.</text>
</comment>
<dbReference type="InterPro" id="IPR046341">
    <property type="entry name" value="SET_dom_sf"/>
</dbReference>
<comment type="similarity">
    <text evidence="6">Belongs to the class V-like SAM-binding methyltransferase superfamily. Histone-lysine methyltransferase family. SETD6 subfamily.</text>
</comment>
<dbReference type="InterPro" id="IPR044430">
    <property type="entry name" value="SETD6_SET"/>
</dbReference>
<keyword evidence="3 6" id="KW-0808">Transferase</keyword>
<protein>
    <recommendedName>
        <fullName evidence="6">Ribosomal lysine N-methyltransferase 4</fullName>
        <ecNumber evidence="6">2.1.1.-</ecNumber>
    </recommendedName>
</protein>
<evidence type="ECO:0000313" key="9">
    <source>
        <dbReference type="EMBL" id="CAK5265439.1"/>
    </source>
</evidence>
<dbReference type="GO" id="GO:0016279">
    <property type="term" value="F:protein-lysine N-methyltransferase activity"/>
    <property type="evidence" value="ECO:0007669"/>
    <property type="project" value="UniProtKB-UniRule"/>
</dbReference>
<dbReference type="PIRSF" id="PIRSF011771">
    <property type="entry name" value="RMS1_SET"/>
    <property type="match status" value="1"/>
</dbReference>
<dbReference type="PANTHER" id="PTHR13271:SF34">
    <property type="entry name" value="N-LYSINE METHYLTRANSFERASE SETD6"/>
    <property type="match status" value="1"/>
</dbReference>
<dbReference type="InterPro" id="IPR036464">
    <property type="entry name" value="Rubisco_LSMT_subst-bd_sf"/>
</dbReference>
<dbReference type="SUPFAM" id="SSF82199">
    <property type="entry name" value="SET domain"/>
    <property type="match status" value="1"/>
</dbReference>
<comment type="subcellular location">
    <subcellularLocation>
        <location evidence="1 6">Nucleus</location>
    </subcellularLocation>
</comment>
<dbReference type="Proteomes" id="UP001295794">
    <property type="component" value="Unassembled WGS sequence"/>
</dbReference>
<dbReference type="InterPro" id="IPR015353">
    <property type="entry name" value="Rubisco_LSMT_subst-bd"/>
</dbReference>
<dbReference type="EC" id="2.1.1.-" evidence="6"/>
<keyword evidence="10" id="KW-1185">Reference proteome</keyword>
<gene>
    <name evidence="9" type="ORF">MYCIT1_LOCUS6417</name>
</gene>
<evidence type="ECO:0000313" key="10">
    <source>
        <dbReference type="Proteomes" id="UP001295794"/>
    </source>
</evidence>
<dbReference type="InterPro" id="IPR001214">
    <property type="entry name" value="SET_dom"/>
</dbReference>
<reference evidence="9" key="1">
    <citation type="submission" date="2023-11" db="EMBL/GenBank/DDBJ databases">
        <authorList>
            <person name="De Vega J J."/>
            <person name="De Vega J J."/>
        </authorList>
    </citation>
    <scope>NUCLEOTIDE SEQUENCE</scope>
</reference>
<evidence type="ECO:0000256" key="3">
    <source>
        <dbReference type="ARBA" id="ARBA00022679"/>
    </source>
</evidence>
<keyword evidence="5 6" id="KW-0539">Nucleus</keyword>
<dbReference type="Gene3D" id="3.90.1420.10">
    <property type="entry name" value="Rubisco LSMT, substrate-binding domain"/>
    <property type="match status" value="1"/>
</dbReference>
<keyword evidence="2 6" id="KW-0489">Methyltransferase</keyword>
<feature type="region of interest" description="Disordered" evidence="7">
    <location>
        <begin position="465"/>
        <end position="491"/>
    </location>
</feature>
<feature type="compositionally biased region" description="Acidic residues" evidence="7">
    <location>
        <begin position="186"/>
        <end position="202"/>
    </location>
</feature>
<dbReference type="Pfam" id="PF09273">
    <property type="entry name" value="Rubis-subs-bind"/>
    <property type="match status" value="1"/>
</dbReference>
<dbReference type="PANTHER" id="PTHR13271">
    <property type="entry name" value="UNCHARACTERIZED PUTATIVE METHYLTRANSFERASE"/>
    <property type="match status" value="1"/>
</dbReference>
<name>A0AAD2GWR7_9AGAR</name>
<dbReference type="AlphaFoldDB" id="A0AAD2GWR7"/>
<dbReference type="GO" id="GO:0005634">
    <property type="term" value="C:nucleus"/>
    <property type="evidence" value="ECO:0007669"/>
    <property type="project" value="UniProtKB-SubCell"/>
</dbReference>
<evidence type="ECO:0000256" key="4">
    <source>
        <dbReference type="ARBA" id="ARBA00022691"/>
    </source>
</evidence>
<dbReference type="SUPFAM" id="SSF81822">
    <property type="entry name" value="RuBisCo LSMT C-terminal, substrate-binding domain"/>
    <property type="match status" value="1"/>
</dbReference>
<evidence type="ECO:0000256" key="5">
    <source>
        <dbReference type="ARBA" id="ARBA00023242"/>
    </source>
</evidence>
<organism evidence="9 10">
    <name type="scientific">Mycena citricolor</name>
    <dbReference type="NCBI Taxonomy" id="2018698"/>
    <lineage>
        <taxon>Eukaryota</taxon>
        <taxon>Fungi</taxon>
        <taxon>Dikarya</taxon>
        <taxon>Basidiomycota</taxon>
        <taxon>Agaricomycotina</taxon>
        <taxon>Agaricomycetes</taxon>
        <taxon>Agaricomycetidae</taxon>
        <taxon>Agaricales</taxon>
        <taxon>Marasmiineae</taxon>
        <taxon>Mycenaceae</taxon>
        <taxon>Mycena</taxon>
    </lineage>
</organism>
<keyword evidence="4 6" id="KW-0949">S-adenosyl-L-methionine</keyword>
<evidence type="ECO:0000256" key="1">
    <source>
        <dbReference type="ARBA" id="ARBA00004123"/>
    </source>
</evidence>
<accession>A0AAD2GWR7</accession>
<dbReference type="Pfam" id="PF00856">
    <property type="entry name" value="SET"/>
    <property type="match status" value="1"/>
</dbReference>
<feature type="region of interest" description="Disordered" evidence="7">
    <location>
        <begin position="186"/>
        <end position="238"/>
    </location>
</feature>
<feature type="domain" description="SET" evidence="8">
    <location>
        <begin position="20"/>
        <end position="294"/>
    </location>
</feature>